<evidence type="ECO:0000313" key="1">
    <source>
        <dbReference type="EMBL" id="KAJ8885145.1"/>
    </source>
</evidence>
<proteinExistence type="predicted"/>
<gene>
    <name evidence="1" type="ORF">PR048_011341</name>
</gene>
<dbReference type="Proteomes" id="UP001159363">
    <property type="component" value="Chromosome X"/>
</dbReference>
<sequence>MKRKSLKGHYKNISIRKLLEFIMNLRKDGYSVSTEMLQFEACKIKHTLTIEPANFRAKNPDLYFPQDHISMKNSRKYKTKLLVVRLMWLLYKKIKIFYRKSAKLIKPLPRLTFLNQLLFHLLVKGLFQ</sequence>
<organism evidence="1 2">
    <name type="scientific">Dryococelus australis</name>
    <dbReference type="NCBI Taxonomy" id="614101"/>
    <lineage>
        <taxon>Eukaryota</taxon>
        <taxon>Metazoa</taxon>
        <taxon>Ecdysozoa</taxon>
        <taxon>Arthropoda</taxon>
        <taxon>Hexapoda</taxon>
        <taxon>Insecta</taxon>
        <taxon>Pterygota</taxon>
        <taxon>Neoptera</taxon>
        <taxon>Polyneoptera</taxon>
        <taxon>Phasmatodea</taxon>
        <taxon>Verophasmatodea</taxon>
        <taxon>Anareolatae</taxon>
        <taxon>Phasmatidae</taxon>
        <taxon>Eurycanthinae</taxon>
        <taxon>Dryococelus</taxon>
    </lineage>
</organism>
<evidence type="ECO:0000313" key="2">
    <source>
        <dbReference type="Proteomes" id="UP001159363"/>
    </source>
</evidence>
<name>A0ABQ9HLU6_9NEOP</name>
<comment type="caution">
    <text evidence="1">The sequence shown here is derived from an EMBL/GenBank/DDBJ whole genome shotgun (WGS) entry which is preliminary data.</text>
</comment>
<protein>
    <submittedName>
        <fullName evidence="1">Uncharacterized protein</fullName>
    </submittedName>
</protein>
<dbReference type="EMBL" id="JARBHB010000004">
    <property type="protein sequence ID" value="KAJ8885145.1"/>
    <property type="molecule type" value="Genomic_DNA"/>
</dbReference>
<accession>A0ABQ9HLU6</accession>
<keyword evidence="2" id="KW-1185">Reference proteome</keyword>
<reference evidence="1 2" key="1">
    <citation type="submission" date="2023-02" db="EMBL/GenBank/DDBJ databases">
        <title>LHISI_Scaffold_Assembly.</title>
        <authorList>
            <person name="Stuart O.P."/>
            <person name="Cleave R."/>
            <person name="Magrath M.J.L."/>
            <person name="Mikheyev A.S."/>
        </authorList>
    </citation>
    <scope>NUCLEOTIDE SEQUENCE [LARGE SCALE GENOMIC DNA]</scope>
    <source>
        <strain evidence="1">Daus_M_001</strain>
        <tissue evidence="1">Leg muscle</tissue>
    </source>
</reference>